<proteinExistence type="predicted"/>
<gene>
    <name evidence="2" type="ORF">H9710_00990</name>
</gene>
<dbReference type="EMBL" id="DWXG01000007">
    <property type="protein sequence ID" value="HJB97140.1"/>
    <property type="molecule type" value="Genomic_DNA"/>
</dbReference>
<evidence type="ECO:0000313" key="2">
    <source>
        <dbReference type="EMBL" id="HJB97140.1"/>
    </source>
</evidence>
<dbReference type="Proteomes" id="UP000826793">
    <property type="component" value="Unassembled WGS sequence"/>
</dbReference>
<dbReference type="InterPro" id="IPR006640">
    <property type="entry name" value="SprT-like_domain"/>
</dbReference>
<dbReference type="Pfam" id="PF10263">
    <property type="entry name" value="SprT-like"/>
    <property type="match status" value="1"/>
</dbReference>
<protein>
    <submittedName>
        <fullName evidence="2">SprT-like domain-containing protein</fullName>
    </submittedName>
</protein>
<dbReference type="Gene3D" id="3.30.2010.10">
    <property type="entry name" value="Metalloproteases ('zincins'), catalytic domain"/>
    <property type="match status" value="1"/>
</dbReference>
<evidence type="ECO:0000313" key="3">
    <source>
        <dbReference type="Proteomes" id="UP000826793"/>
    </source>
</evidence>
<reference evidence="2" key="2">
    <citation type="submission" date="2021-04" db="EMBL/GenBank/DDBJ databases">
        <authorList>
            <person name="Gilroy R."/>
        </authorList>
    </citation>
    <scope>NUCLEOTIDE SEQUENCE</scope>
    <source>
        <strain evidence="2">CHK185-1770</strain>
    </source>
</reference>
<organism evidence="2 3">
    <name type="scientific">Candidatus Acutalibacter pullicola</name>
    <dbReference type="NCBI Taxonomy" id="2838417"/>
    <lineage>
        <taxon>Bacteria</taxon>
        <taxon>Bacillati</taxon>
        <taxon>Bacillota</taxon>
        <taxon>Clostridia</taxon>
        <taxon>Eubacteriales</taxon>
        <taxon>Acutalibacteraceae</taxon>
        <taxon>Acutalibacter</taxon>
    </lineage>
</organism>
<sequence>MTQQELNEQLAGLEKQLRLLGIPLSSNIHPQVAVNRRAQRRLGCCIGKDGNFTIEVSARILDHPELLRVTLVHELLHTCYGCQNHGKRWKGYAAKAGEALGMEIRTTVALEGEPQRLREEPVKAYLHCRSCGRLIPRRRLSKAVKHPERYLCPCGGVLEVLPVPPEEEKT</sequence>
<reference evidence="2" key="1">
    <citation type="journal article" date="2021" name="PeerJ">
        <title>Extensive microbial diversity within the chicken gut microbiome revealed by metagenomics and culture.</title>
        <authorList>
            <person name="Gilroy R."/>
            <person name="Ravi A."/>
            <person name="Getino M."/>
            <person name="Pursley I."/>
            <person name="Horton D.L."/>
            <person name="Alikhan N.F."/>
            <person name="Baker D."/>
            <person name="Gharbi K."/>
            <person name="Hall N."/>
            <person name="Watson M."/>
            <person name="Adriaenssens E.M."/>
            <person name="Foster-Nyarko E."/>
            <person name="Jarju S."/>
            <person name="Secka A."/>
            <person name="Antonio M."/>
            <person name="Oren A."/>
            <person name="Chaudhuri R.R."/>
            <person name="La Ragione R."/>
            <person name="Hildebrand F."/>
            <person name="Pallen M.J."/>
        </authorList>
    </citation>
    <scope>NUCLEOTIDE SEQUENCE</scope>
    <source>
        <strain evidence="2">CHK185-1770</strain>
    </source>
</reference>
<dbReference type="AlphaFoldDB" id="A0A9D2SDY6"/>
<accession>A0A9D2SDY6</accession>
<evidence type="ECO:0000259" key="1">
    <source>
        <dbReference type="Pfam" id="PF10263"/>
    </source>
</evidence>
<comment type="caution">
    <text evidence="2">The sequence shown here is derived from an EMBL/GenBank/DDBJ whole genome shotgun (WGS) entry which is preliminary data.</text>
</comment>
<dbReference type="GO" id="GO:0006950">
    <property type="term" value="P:response to stress"/>
    <property type="evidence" value="ECO:0007669"/>
    <property type="project" value="UniProtKB-ARBA"/>
</dbReference>
<name>A0A9D2SDY6_9FIRM</name>
<feature type="domain" description="SprT-like" evidence="1">
    <location>
        <begin position="31"/>
        <end position="106"/>
    </location>
</feature>